<keyword evidence="3" id="KW-0808">Transferase</keyword>
<evidence type="ECO:0000313" key="5">
    <source>
        <dbReference type="Proteomes" id="UP001530315"/>
    </source>
</evidence>
<evidence type="ECO:0000313" key="4">
    <source>
        <dbReference type="EMBL" id="KAL3761722.1"/>
    </source>
</evidence>
<dbReference type="Gene3D" id="3.40.50.150">
    <property type="entry name" value="Vaccinia Virus protein VP39"/>
    <property type="match status" value="1"/>
</dbReference>
<dbReference type="AlphaFoldDB" id="A0ABD3MHU2"/>
<name>A0ABD3MHU2_9STRA</name>
<gene>
    <name evidence="4" type="ORF">ACHAW5_005973</name>
</gene>
<dbReference type="GO" id="GO:0008168">
    <property type="term" value="F:methyltransferase activity"/>
    <property type="evidence" value="ECO:0007669"/>
    <property type="project" value="UniProtKB-KW"/>
</dbReference>
<comment type="similarity">
    <text evidence="1">Belongs to the methyltransferase superfamily.</text>
</comment>
<keyword evidence="2" id="KW-0489">Methyltransferase</keyword>
<evidence type="ECO:0000256" key="3">
    <source>
        <dbReference type="ARBA" id="ARBA00022679"/>
    </source>
</evidence>
<evidence type="ECO:0000256" key="2">
    <source>
        <dbReference type="ARBA" id="ARBA00022603"/>
    </source>
</evidence>
<reference evidence="4 5" key="1">
    <citation type="submission" date="2024-10" db="EMBL/GenBank/DDBJ databases">
        <title>Updated reference genomes for cyclostephanoid diatoms.</title>
        <authorList>
            <person name="Roberts W.R."/>
            <person name="Alverson A.J."/>
        </authorList>
    </citation>
    <scope>NUCLEOTIDE SEQUENCE [LARGE SCALE GENOMIC DNA]</scope>
    <source>
        <strain evidence="4 5">AJA276-08</strain>
    </source>
</reference>
<dbReference type="SUPFAM" id="SSF53335">
    <property type="entry name" value="S-adenosyl-L-methionine-dependent methyltransferases"/>
    <property type="match status" value="1"/>
</dbReference>
<dbReference type="InterPro" id="IPR051419">
    <property type="entry name" value="Lys/N-term_MeTrsfase_sf"/>
</dbReference>
<accession>A0ABD3MHU2</accession>
<dbReference type="GO" id="GO:0032259">
    <property type="term" value="P:methylation"/>
    <property type="evidence" value="ECO:0007669"/>
    <property type="project" value="UniProtKB-KW"/>
</dbReference>
<proteinExistence type="inferred from homology"/>
<organism evidence="4 5">
    <name type="scientific">Stephanodiscus triporus</name>
    <dbReference type="NCBI Taxonomy" id="2934178"/>
    <lineage>
        <taxon>Eukaryota</taxon>
        <taxon>Sar</taxon>
        <taxon>Stramenopiles</taxon>
        <taxon>Ochrophyta</taxon>
        <taxon>Bacillariophyta</taxon>
        <taxon>Coscinodiscophyceae</taxon>
        <taxon>Thalassiosirophycidae</taxon>
        <taxon>Stephanodiscales</taxon>
        <taxon>Stephanodiscaceae</taxon>
        <taxon>Stephanodiscus</taxon>
    </lineage>
</organism>
<dbReference type="InterPro" id="IPR029063">
    <property type="entry name" value="SAM-dependent_MTases_sf"/>
</dbReference>
<dbReference type="PANTHER" id="PTHR12176">
    <property type="entry name" value="SAM-DEPENDENT METHYLTRANSFERASE SUPERFAMILY PROTEIN"/>
    <property type="match status" value="1"/>
</dbReference>
<protein>
    <recommendedName>
        <fullName evidence="6">Methyltransferase-like protein 13</fullName>
    </recommendedName>
</protein>
<comment type="caution">
    <text evidence="4">The sequence shown here is derived from an EMBL/GenBank/DDBJ whole genome shotgun (WGS) entry which is preliminary data.</text>
</comment>
<evidence type="ECO:0008006" key="6">
    <source>
        <dbReference type="Google" id="ProtNLM"/>
    </source>
</evidence>
<dbReference type="PANTHER" id="PTHR12176:SF80">
    <property type="entry name" value="EEF1A LYSINE METHYLTRANSFERASE 4"/>
    <property type="match status" value="1"/>
</dbReference>
<keyword evidence="5" id="KW-1185">Reference proteome</keyword>
<sequence>MSLRSRKFFDVLQHHPSSFLNSSRFRLPCPPYHNEDYWTRLHNDMSPDDVNEWGGFDLHGLLQFRYETLLHYRGGASASKLFVEQQQQQQGEVHTTTLSECMNISQFSTVEEAIERYEELQRQTTADKNICNNESILLVGCGNSKVGEQILMSSFVGPVLQIDISSKIIQLMTQRYQKYFSKASVKRMELIVDDARELTALSYESVGGGVLDKGLVDVLHCSTGNYDDNEASEENPIRKLVEKPEYILKRTLGTVDLNSDKRIRQKWKEVQVLKLAELEILLYKFVKK</sequence>
<evidence type="ECO:0000256" key="1">
    <source>
        <dbReference type="ARBA" id="ARBA00008361"/>
    </source>
</evidence>
<dbReference type="Proteomes" id="UP001530315">
    <property type="component" value="Unassembled WGS sequence"/>
</dbReference>
<dbReference type="EMBL" id="JALLAZ020001845">
    <property type="protein sequence ID" value="KAL3761722.1"/>
    <property type="molecule type" value="Genomic_DNA"/>
</dbReference>